<keyword evidence="1" id="KW-0479">Metal-binding</keyword>
<dbReference type="STRING" id="1429043.X474_25720"/>
<evidence type="ECO:0000256" key="3">
    <source>
        <dbReference type="ARBA" id="ARBA00023014"/>
    </source>
</evidence>
<dbReference type="Pfam" id="PF00037">
    <property type="entry name" value="Fer4"/>
    <property type="match status" value="1"/>
</dbReference>
<evidence type="ECO:0000313" key="6">
    <source>
        <dbReference type="Proteomes" id="UP000032233"/>
    </source>
</evidence>
<sequence length="227" mass="25959">MRYDGFLEKRLSIYDKWLAEKKVPYTSKVIPVGESLEAKQWVLPTEQALGFLRNARIFALGDCDCRTRYKRCDNPVETCLFLNDFAEFMIKQGKAREIDLEKAEEVLRLADEHGLVHLTLYSPEQYPYCLCSCCSCCCHDLQLLINYKRKDLIARSEYVARDNSDDCLHCGACVDRCVFGARVMKDGLMKFDPDACYGCGLCVSTCPGEAIDMVFRHQVEKARAVED</sequence>
<keyword evidence="2" id="KW-0408">Iron</keyword>
<accession>A0A0D2HKQ3</accession>
<dbReference type="GO" id="GO:0046872">
    <property type="term" value="F:metal ion binding"/>
    <property type="evidence" value="ECO:0007669"/>
    <property type="project" value="UniProtKB-KW"/>
</dbReference>
<dbReference type="Gene3D" id="3.30.70.20">
    <property type="match status" value="1"/>
</dbReference>
<feature type="domain" description="4Fe-4S ferredoxin-type" evidence="4">
    <location>
        <begin position="157"/>
        <end position="186"/>
    </location>
</feature>
<reference evidence="5 6" key="1">
    <citation type="submission" date="2013-11" db="EMBL/GenBank/DDBJ databases">
        <title>Metagenomic analysis of a methanogenic consortium involved in long chain n-alkane degradation.</title>
        <authorList>
            <person name="Davidova I.A."/>
            <person name="Callaghan A.V."/>
            <person name="Wawrik B."/>
            <person name="Pruitt S."/>
            <person name="Marks C."/>
            <person name="Duncan K.E."/>
            <person name="Suflita J.M."/>
        </authorList>
    </citation>
    <scope>NUCLEOTIDE SEQUENCE [LARGE SCALE GENOMIC DNA]</scope>
    <source>
        <strain evidence="5 6">SPR</strain>
    </source>
</reference>
<gene>
    <name evidence="5" type="ORF">X474_25720</name>
</gene>
<dbReference type="InParanoid" id="A0A0D2HKQ3"/>
<dbReference type="OrthoDB" id="5488678at2"/>
<keyword evidence="6" id="KW-1185">Reference proteome</keyword>
<comment type="caution">
    <text evidence="5">The sequence shown here is derived from an EMBL/GenBank/DDBJ whole genome shotgun (WGS) entry which is preliminary data.</text>
</comment>
<organism evidence="5 6">
    <name type="scientific">Dethiosulfatarculus sandiegensis</name>
    <dbReference type="NCBI Taxonomy" id="1429043"/>
    <lineage>
        <taxon>Bacteria</taxon>
        <taxon>Pseudomonadati</taxon>
        <taxon>Thermodesulfobacteriota</taxon>
        <taxon>Desulfarculia</taxon>
        <taxon>Desulfarculales</taxon>
        <taxon>Desulfarculaceae</taxon>
        <taxon>Dethiosulfatarculus</taxon>
    </lineage>
</organism>
<keyword evidence="3" id="KW-0411">Iron-sulfur</keyword>
<evidence type="ECO:0000259" key="4">
    <source>
        <dbReference type="PROSITE" id="PS51379"/>
    </source>
</evidence>
<name>A0A0D2HKQ3_9BACT</name>
<evidence type="ECO:0000256" key="2">
    <source>
        <dbReference type="ARBA" id="ARBA00023004"/>
    </source>
</evidence>
<dbReference type="Proteomes" id="UP000032233">
    <property type="component" value="Unassembled WGS sequence"/>
</dbReference>
<dbReference type="SUPFAM" id="SSF54862">
    <property type="entry name" value="4Fe-4S ferredoxins"/>
    <property type="match status" value="1"/>
</dbReference>
<dbReference type="PROSITE" id="PS00198">
    <property type="entry name" value="4FE4S_FER_1"/>
    <property type="match status" value="1"/>
</dbReference>
<dbReference type="GO" id="GO:0051536">
    <property type="term" value="F:iron-sulfur cluster binding"/>
    <property type="evidence" value="ECO:0007669"/>
    <property type="project" value="UniProtKB-KW"/>
</dbReference>
<protein>
    <recommendedName>
        <fullName evidence="4">4Fe-4S ferredoxin-type domain-containing protein</fullName>
    </recommendedName>
</protein>
<dbReference type="InterPro" id="IPR017896">
    <property type="entry name" value="4Fe4S_Fe-S-bd"/>
</dbReference>
<dbReference type="InterPro" id="IPR017900">
    <property type="entry name" value="4Fe4S_Fe_S_CS"/>
</dbReference>
<dbReference type="AlphaFoldDB" id="A0A0D2HKQ3"/>
<dbReference type="EMBL" id="AZAC01000067">
    <property type="protein sequence ID" value="KIX11238.1"/>
    <property type="molecule type" value="Genomic_DNA"/>
</dbReference>
<feature type="domain" description="4Fe-4S ferredoxin-type" evidence="4">
    <location>
        <begin position="187"/>
        <end position="216"/>
    </location>
</feature>
<dbReference type="PROSITE" id="PS51379">
    <property type="entry name" value="4FE4S_FER_2"/>
    <property type="match status" value="2"/>
</dbReference>
<evidence type="ECO:0000256" key="1">
    <source>
        <dbReference type="ARBA" id="ARBA00022723"/>
    </source>
</evidence>
<evidence type="ECO:0000313" key="5">
    <source>
        <dbReference type="EMBL" id="KIX11238.1"/>
    </source>
</evidence>
<proteinExistence type="predicted"/>
<dbReference type="RefSeq" id="WP_044352359.1">
    <property type="nucleotide sequence ID" value="NZ_AZAC01000067.1"/>
</dbReference>